<reference evidence="2" key="1">
    <citation type="submission" date="2022-03" db="EMBL/GenBank/DDBJ databases">
        <title>Draft genome sequence of Aduncisulcus paluster, a free-living microaerophilic Fornicata.</title>
        <authorList>
            <person name="Yuyama I."/>
            <person name="Kume K."/>
            <person name="Tamura T."/>
            <person name="Inagaki Y."/>
            <person name="Hashimoto T."/>
        </authorList>
    </citation>
    <scope>NUCLEOTIDE SEQUENCE</scope>
    <source>
        <strain evidence="2">NY0171</strain>
    </source>
</reference>
<name>A0ABQ5KZV9_9EUKA</name>
<feature type="non-terminal residue" evidence="2">
    <location>
        <position position="119"/>
    </location>
</feature>
<proteinExistence type="predicted"/>
<evidence type="ECO:0000313" key="2">
    <source>
        <dbReference type="EMBL" id="GKT37950.1"/>
    </source>
</evidence>
<comment type="caution">
    <text evidence="2">The sequence shown here is derived from an EMBL/GenBank/DDBJ whole genome shotgun (WGS) entry which is preliminary data.</text>
</comment>
<dbReference type="Proteomes" id="UP001057375">
    <property type="component" value="Unassembled WGS sequence"/>
</dbReference>
<feature type="non-terminal residue" evidence="2">
    <location>
        <position position="1"/>
    </location>
</feature>
<organism evidence="2 3">
    <name type="scientific">Aduncisulcus paluster</name>
    <dbReference type="NCBI Taxonomy" id="2918883"/>
    <lineage>
        <taxon>Eukaryota</taxon>
        <taxon>Metamonada</taxon>
        <taxon>Carpediemonas-like organisms</taxon>
        <taxon>Aduncisulcus</taxon>
    </lineage>
</organism>
<dbReference type="EMBL" id="BQXS01005522">
    <property type="protein sequence ID" value="GKT37950.1"/>
    <property type="molecule type" value="Genomic_DNA"/>
</dbReference>
<feature type="region of interest" description="Disordered" evidence="1">
    <location>
        <begin position="82"/>
        <end position="119"/>
    </location>
</feature>
<evidence type="ECO:0000256" key="1">
    <source>
        <dbReference type="SAM" id="MobiDB-lite"/>
    </source>
</evidence>
<keyword evidence="3" id="KW-1185">Reference proteome</keyword>
<gene>
    <name evidence="2" type="ORF">ADUPG1_003888</name>
</gene>
<sequence>RCRKEGGDTHGYECGRKDDLHRDCLSSICTLCSSTLPLSSIPVGGDDDHSCDSKCDSKCDSSPCTSSLHTRLNTTLHHKLSTPTISTPTIPTPTISTPTISTLHSQHTSTMTSLHSSLS</sequence>
<evidence type="ECO:0000313" key="3">
    <source>
        <dbReference type="Proteomes" id="UP001057375"/>
    </source>
</evidence>
<protein>
    <submittedName>
        <fullName evidence="2">Uncharacterized protein</fullName>
    </submittedName>
</protein>
<accession>A0ABQ5KZV9</accession>